<accession>A0A5C4JQM4</accession>
<feature type="domain" description="Sulphotransferase Stf0" evidence="1">
    <location>
        <begin position="7"/>
        <end position="248"/>
    </location>
</feature>
<dbReference type="AlphaFoldDB" id="A0A5C4JQM4"/>
<keyword evidence="2" id="KW-0808">Transferase</keyword>
<dbReference type="Proteomes" id="UP000307874">
    <property type="component" value="Unassembled WGS sequence"/>
</dbReference>
<dbReference type="SUPFAM" id="SSF52540">
    <property type="entry name" value="P-loop containing nucleoside triphosphate hydrolases"/>
    <property type="match status" value="1"/>
</dbReference>
<dbReference type="EMBL" id="VCLB01000006">
    <property type="protein sequence ID" value="TNB47444.1"/>
    <property type="molecule type" value="Genomic_DNA"/>
</dbReference>
<gene>
    <name evidence="2" type="ORF">FF124_11315</name>
</gene>
<evidence type="ECO:0000259" key="1">
    <source>
        <dbReference type="Pfam" id="PF09037"/>
    </source>
</evidence>
<dbReference type="InterPro" id="IPR015124">
    <property type="entry name" value="Stf0"/>
</dbReference>
<dbReference type="PIRSF" id="PIRSF021497">
    <property type="entry name" value="Sulphotransferase_Stf0"/>
    <property type="match status" value="1"/>
</dbReference>
<keyword evidence="3" id="KW-1185">Reference proteome</keyword>
<protein>
    <submittedName>
        <fullName evidence="2">Sulfotransferase</fullName>
    </submittedName>
</protein>
<comment type="caution">
    <text evidence="2">The sequence shown here is derived from an EMBL/GenBank/DDBJ whole genome shotgun (WGS) entry which is preliminary data.</text>
</comment>
<dbReference type="OrthoDB" id="5562925at2"/>
<name>A0A5C4JQM4_9HYPH</name>
<dbReference type="InterPro" id="IPR027417">
    <property type="entry name" value="P-loop_NTPase"/>
</dbReference>
<proteinExistence type="predicted"/>
<dbReference type="InterPro" id="IPR024628">
    <property type="entry name" value="Sulfotransferase_Stf0_dom"/>
</dbReference>
<dbReference type="Pfam" id="PF09037">
    <property type="entry name" value="Sulphotransf"/>
    <property type="match status" value="1"/>
</dbReference>
<evidence type="ECO:0000313" key="2">
    <source>
        <dbReference type="EMBL" id="TNB47444.1"/>
    </source>
</evidence>
<dbReference type="RefSeq" id="WP_138748605.1">
    <property type="nucleotide sequence ID" value="NZ_VCLB01000006.1"/>
</dbReference>
<evidence type="ECO:0000313" key="3">
    <source>
        <dbReference type="Proteomes" id="UP000307874"/>
    </source>
</evidence>
<reference evidence="2 3" key="1">
    <citation type="submission" date="2019-05" db="EMBL/GenBank/DDBJ databases">
        <authorList>
            <person name="Lee S.D."/>
        </authorList>
    </citation>
    <scope>NUCLEOTIDE SEQUENCE [LARGE SCALE GENOMIC DNA]</scope>
    <source>
        <strain evidence="2 3">GH2-6</strain>
    </source>
</reference>
<organism evidence="2 3">
    <name type="scientific">Martelella lutilitoris</name>
    <dbReference type="NCBI Taxonomy" id="2583532"/>
    <lineage>
        <taxon>Bacteria</taxon>
        <taxon>Pseudomonadati</taxon>
        <taxon>Pseudomonadota</taxon>
        <taxon>Alphaproteobacteria</taxon>
        <taxon>Hyphomicrobiales</taxon>
        <taxon>Aurantimonadaceae</taxon>
        <taxon>Martelella</taxon>
    </lineage>
</organism>
<dbReference type="GO" id="GO:0016740">
    <property type="term" value="F:transferase activity"/>
    <property type="evidence" value="ECO:0007669"/>
    <property type="project" value="UniProtKB-KW"/>
</dbReference>
<reference evidence="2 3" key="2">
    <citation type="submission" date="2019-06" db="EMBL/GenBank/DDBJ databases">
        <title>Martelella lutilitoris sp. nov., isolated from a tidal mudflat.</title>
        <authorList>
            <person name="Kim Y.-J."/>
        </authorList>
    </citation>
    <scope>NUCLEOTIDE SEQUENCE [LARGE SCALE GENOMIC DNA]</scope>
    <source>
        <strain evidence="2 3">GH2-6</strain>
    </source>
</reference>
<sequence>MSTRYKSYMICTSPRSGSTLLCRLLAATGVAGHPDSHFHRPSLEAWQKSFGLSQGRNEPESLQAVFASAIHKGRGETGIFGLRMQRPSFAFFLEKLGVLYPGMDSDRARIEQAFGRTLFIHLTREDKVAQAVSYVKARQSGLWHVAPDGSDIERTAPFRKPDYDSTAIGEWYTSMLTFDRDWTAWFERQGVKPLTLTYDALSQAPQATLASVLTELGRDPALADTLQTPTQKMADAHSDAWVRRFRAEIERDQLTA</sequence>
<dbReference type="Gene3D" id="3.40.50.300">
    <property type="entry name" value="P-loop containing nucleotide triphosphate hydrolases"/>
    <property type="match status" value="1"/>
</dbReference>